<name>A0ABS5C1Y2_9BACT</name>
<dbReference type="SUPFAM" id="SSF49503">
    <property type="entry name" value="Cupredoxins"/>
    <property type="match status" value="1"/>
</dbReference>
<evidence type="ECO:0000256" key="4">
    <source>
        <dbReference type="ARBA" id="ARBA00023163"/>
    </source>
</evidence>
<dbReference type="SUPFAM" id="SSF88946">
    <property type="entry name" value="Sigma2 domain of RNA polymerase sigma factors"/>
    <property type="match status" value="1"/>
</dbReference>
<dbReference type="InterPro" id="IPR014284">
    <property type="entry name" value="RNA_pol_sigma-70_dom"/>
</dbReference>
<evidence type="ECO:0000313" key="9">
    <source>
        <dbReference type="Proteomes" id="UP000676565"/>
    </source>
</evidence>
<dbReference type="InterPro" id="IPR013325">
    <property type="entry name" value="RNA_pol_sigma_r2"/>
</dbReference>
<keyword evidence="3" id="KW-0731">Sigma factor</keyword>
<evidence type="ECO:0000313" key="8">
    <source>
        <dbReference type="EMBL" id="MBP3959999.1"/>
    </source>
</evidence>
<feature type="region of interest" description="Disordered" evidence="5">
    <location>
        <begin position="521"/>
        <end position="540"/>
    </location>
</feature>
<dbReference type="Proteomes" id="UP000676565">
    <property type="component" value="Unassembled WGS sequence"/>
</dbReference>
<evidence type="ECO:0000256" key="3">
    <source>
        <dbReference type="ARBA" id="ARBA00023082"/>
    </source>
</evidence>
<reference evidence="8 9" key="1">
    <citation type="submission" date="2021-04" db="EMBL/GenBank/DDBJ databases">
        <authorList>
            <person name="Ivanova A."/>
        </authorList>
    </citation>
    <scope>NUCLEOTIDE SEQUENCE [LARGE SCALE GENOMIC DNA]</scope>
    <source>
        <strain evidence="8 9">G18</strain>
    </source>
</reference>
<dbReference type="InterPro" id="IPR013249">
    <property type="entry name" value="RNA_pol_sigma70_r4_t2"/>
</dbReference>
<keyword evidence="2" id="KW-0805">Transcription regulation</keyword>
<gene>
    <name evidence="8" type="ORF">J8F10_32620</name>
</gene>
<feature type="domain" description="RNA polymerase sigma-70 region 2" evidence="6">
    <location>
        <begin position="35"/>
        <end position="102"/>
    </location>
</feature>
<protein>
    <submittedName>
        <fullName evidence="8">Sigma-70 family RNA polymerase sigma factor</fullName>
    </submittedName>
</protein>
<evidence type="ECO:0000256" key="1">
    <source>
        <dbReference type="ARBA" id="ARBA00010641"/>
    </source>
</evidence>
<organism evidence="8 9">
    <name type="scientific">Gemmata palustris</name>
    <dbReference type="NCBI Taxonomy" id="2822762"/>
    <lineage>
        <taxon>Bacteria</taxon>
        <taxon>Pseudomonadati</taxon>
        <taxon>Planctomycetota</taxon>
        <taxon>Planctomycetia</taxon>
        <taxon>Gemmatales</taxon>
        <taxon>Gemmataceae</taxon>
        <taxon>Gemmata</taxon>
    </lineage>
</organism>
<comment type="similarity">
    <text evidence="1">Belongs to the sigma-70 factor family. ECF subfamily.</text>
</comment>
<dbReference type="CDD" id="cd06171">
    <property type="entry name" value="Sigma70_r4"/>
    <property type="match status" value="1"/>
</dbReference>
<feature type="domain" description="RNA polymerase sigma factor 70 region 4 type 2" evidence="7">
    <location>
        <begin position="130"/>
        <end position="181"/>
    </location>
</feature>
<feature type="region of interest" description="Disordered" evidence="5">
    <location>
        <begin position="97"/>
        <end position="121"/>
    </location>
</feature>
<dbReference type="InterPro" id="IPR039425">
    <property type="entry name" value="RNA_pol_sigma-70-like"/>
</dbReference>
<evidence type="ECO:0000256" key="2">
    <source>
        <dbReference type="ARBA" id="ARBA00023015"/>
    </source>
</evidence>
<dbReference type="PANTHER" id="PTHR43133">
    <property type="entry name" value="RNA POLYMERASE ECF-TYPE SIGMA FACTO"/>
    <property type="match status" value="1"/>
</dbReference>
<keyword evidence="9" id="KW-1185">Reference proteome</keyword>
<feature type="compositionally biased region" description="Basic and acidic residues" evidence="5">
    <location>
        <begin position="97"/>
        <end position="116"/>
    </location>
</feature>
<dbReference type="InterPro" id="IPR008969">
    <property type="entry name" value="CarboxyPept-like_regulatory"/>
</dbReference>
<dbReference type="PANTHER" id="PTHR43133:SF51">
    <property type="entry name" value="RNA POLYMERASE SIGMA FACTOR"/>
    <property type="match status" value="1"/>
</dbReference>
<dbReference type="Pfam" id="PF04542">
    <property type="entry name" value="Sigma70_r2"/>
    <property type="match status" value="1"/>
</dbReference>
<dbReference type="RefSeq" id="WP_210660958.1">
    <property type="nucleotide sequence ID" value="NZ_JAGKQQ010000001.1"/>
</dbReference>
<dbReference type="SUPFAM" id="SSF49464">
    <property type="entry name" value="Carboxypeptidase regulatory domain-like"/>
    <property type="match status" value="1"/>
</dbReference>
<proteinExistence type="inferred from homology"/>
<accession>A0ABS5C1Y2</accession>
<dbReference type="InterPro" id="IPR013324">
    <property type="entry name" value="RNA_pol_sigma_r3/r4-like"/>
</dbReference>
<dbReference type="SUPFAM" id="SSF88659">
    <property type="entry name" value="Sigma3 and sigma4 domains of RNA polymerase sigma factors"/>
    <property type="match status" value="1"/>
</dbReference>
<comment type="caution">
    <text evidence="8">The sequence shown here is derived from an EMBL/GenBank/DDBJ whole genome shotgun (WGS) entry which is preliminary data.</text>
</comment>
<dbReference type="Pfam" id="PF08281">
    <property type="entry name" value="Sigma70_r4_2"/>
    <property type="match status" value="1"/>
</dbReference>
<evidence type="ECO:0000256" key="5">
    <source>
        <dbReference type="SAM" id="MobiDB-lite"/>
    </source>
</evidence>
<dbReference type="Gene3D" id="1.10.10.10">
    <property type="entry name" value="Winged helix-like DNA-binding domain superfamily/Winged helix DNA-binding domain"/>
    <property type="match status" value="1"/>
</dbReference>
<evidence type="ECO:0000259" key="6">
    <source>
        <dbReference type="Pfam" id="PF04542"/>
    </source>
</evidence>
<keyword evidence="4" id="KW-0804">Transcription</keyword>
<evidence type="ECO:0000259" key="7">
    <source>
        <dbReference type="Pfam" id="PF08281"/>
    </source>
</evidence>
<dbReference type="InterPro" id="IPR007627">
    <property type="entry name" value="RNA_pol_sigma70_r2"/>
</dbReference>
<dbReference type="InterPro" id="IPR036388">
    <property type="entry name" value="WH-like_DNA-bd_sf"/>
</dbReference>
<dbReference type="Gene3D" id="1.10.1740.10">
    <property type="match status" value="1"/>
</dbReference>
<sequence>MSTRLRLPNPLVALDDRALLSRFTEQHDQPAFEQLVKRHSRLVFGVCQRTVRDSHLAEDAFQAVFLVLARNPKGAAEATSVGGWLFGIARRVGSAARRHEQRREKRELKASPDRQVESAPQSDFNDILRVLDEELAAIPDESRAALVACFLEERTHDEAARELGWSLSTLRRRLDRGKELLRSRLARRGVTLAVGLLTGALASPARAAVPALSPSPASVALAAEALKRGIGAKLWATVATVTLAVGGIAFGVASGPADALVPLPISTAAHANEPKPQFDAAPAPRAVAKPWVTVSGRVVFPKARAIPDPRLVPTTGVQDAETWKPFAPLRYENTIINAENRGLANAVVWLRPDSDDRKAGFPVEKIRPVLARPKPQEHRVLAVGGQFLPRVLAVRTGDRVTFDNQLTVPTNVHYTPMASDAASALRNFNILVGKDMSRTSEPLSATDAPDLFRSTIHPWMTGYVWAFDHPYFAVTDANGKFTIENAPAGKWRLVAWHESAGYLGGLPGRLGEKVTIPESRAGTLELDPREFESKGWPAKP</sequence>
<dbReference type="NCBIfam" id="TIGR02937">
    <property type="entry name" value="sigma70-ECF"/>
    <property type="match status" value="1"/>
</dbReference>
<dbReference type="EMBL" id="JAGKQQ010000001">
    <property type="protein sequence ID" value="MBP3959999.1"/>
    <property type="molecule type" value="Genomic_DNA"/>
</dbReference>
<dbReference type="InterPro" id="IPR008972">
    <property type="entry name" value="Cupredoxin"/>
</dbReference>